<dbReference type="InterPro" id="IPR050109">
    <property type="entry name" value="HTH-type_TetR-like_transc_reg"/>
</dbReference>
<organism evidence="5 6">
    <name type="scientific">Microbacterium lacus</name>
    <dbReference type="NCBI Taxonomy" id="415217"/>
    <lineage>
        <taxon>Bacteria</taxon>
        <taxon>Bacillati</taxon>
        <taxon>Actinomycetota</taxon>
        <taxon>Actinomycetes</taxon>
        <taxon>Micrococcales</taxon>
        <taxon>Microbacteriaceae</taxon>
        <taxon>Microbacterium</taxon>
    </lineage>
</organism>
<dbReference type="EMBL" id="BAAAPK010000001">
    <property type="protein sequence ID" value="GAA1682595.1"/>
    <property type="molecule type" value="Genomic_DNA"/>
</dbReference>
<dbReference type="SUPFAM" id="SSF46689">
    <property type="entry name" value="Homeodomain-like"/>
    <property type="match status" value="1"/>
</dbReference>
<evidence type="ECO:0000313" key="6">
    <source>
        <dbReference type="Proteomes" id="UP001500596"/>
    </source>
</evidence>
<dbReference type="InterPro" id="IPR036271">
    <property type="entry name" value="Tet_transcr_reg_TetR-rel_C_sf"/>
</dbReference>
<dbReference type="PANTHER" id="PTHR30055:SF241">
    <property type="entry name" value="TRANSCRIPTIONAL REGULATORY PROTEIN"/>
    <property type="match status" value="1"/>
</dbReference>
<proteinExistence type="predicted"/>
<dbReference type="PRINTS" id="PR00455">
    <property type="entry name" value="HTHTETR"/>
</dbReference>
<dbReference type="SUPFAM" id="SSF48498">
    <property type="entry name" value="Tetracyclin repressor-like, C-terminal domain"/>
    <property type="match status" value="1"/>
</dbReference>
<reference evidence="5 6" key="1">
    <citation type="journal article" date="2019" name="Int. J. Syst. Evol. Microbiol.">
        <title>The Global Catalogue of Microorganisms (GCM) 10K type strain sequencing project: providing services to taxonomists for standard genome sequencing and annotation.</title>
        <authorList>
            <consortium name="The Broad Institute Genomics Platform"/>
            <consortium name="The Broad Institute Genome Sequencing Center for Infectious Disease"/>
            <person name="Wu L."/>
            <person name="Ma J."/>
        </authorList>
    </citation>
    <scope>NUCLEOTIDE SEQUENCE [LARGE SCALE GENOMIC DNA]</scope>
    <source>
        <strain evidence="5 6">JCM 15575</strain>
    </source>
</reference>
<dbReference type="Pfam" id="PF00440">
    <property type="entry name" value="TetR_N"/>
    <property type="match status" value="1"/>
</dbReference>
<evidence type="ECO:0000256" key="3">
    <source>
        <dbReference type="SAM" id="MobiDB-lite"/>
    </source>
</evidence>
<evidence type="ECO:0000313" key="5">
    <source>
        <dbReference type="EMBL" id="GAA1682595.1"/>
    </source>
</evidence>
<dbReference type="InterPro" id="IPR001647">
    <property type="entry name" value="HTH_TetR"/>
</dbReference>
<name>A0ABN2H625_9MICO</name>
<gene>
    <name evidence="5" type="ORF">GCM10009807_28110</name>
</gene>
<evidence type="ECO:0000256" key="1">
    <source>
        <dbReference type="ARBA" id="ARBA00023125"/>
    </source>
</evidence>
<comment type="caution">
    <text evidence="5">The sequence shown here is derived from an EMBL/GenBank/DDBJ whole genome shotgun (WGS) entry which is preliminary data.</text>
</comment>
<evidence type="ECO:0000256" key="2">
    <source>
        <dbReference type="PROSITE-ProRule" id="PRU00335"/>
    </source>
</evidence>
<keyword evidence="6" id="KW-1185">Reference proteome</keyword>
<dbReference type="PROSITE" id="PS50977">
    <property type="entry name" value="HTH_TETR_2"/>
    <property type="match status" value="1"/>
</dbReference>
<dbReference type="PANTHER" id="PTHR30055">
    <property type="entry name" value="HTH-TYPE TRANSCRIPTIONAL REGULATOR RUTR"/>
    <property type="match status" value="1"/>
</dbReference>
<dbReference type="RefSeq" id="WP_344055513.1">
    <property type="nucleotide sequence ID" value="NZ_BAAAPK010000001.1"/>
</dbReference>
<keyword evidence="1 2" id="KW-0238">DNA-binding</keyword>
<feature type="domain" description="HTH tetR-type" evidence="4">
    <location>
        <begin position="21"/>
        <end position="81"/>
    </location>
</feature>
<feature type="DNA-binding region" description="H-T-H motif" evidence="2">
    <location>
        <begin position="44"/>
        <end position="63"/>
    </location>
</feature>
<dbReference type="InterPro" id="IPR009057">
    <property type="entry name" value="Homeodomain-like_sf"/>
</dbReference>
<evidence type="ECO:0000259" key="4">
    <source>
        <dbReference type="PROSITE" id="PS50977"/>
    </source>
</evidence>
<accession>A0ABN2H625</accession>
<feature type="region of interest" description="Disordered" evidence="3">
    <location>
        <begin position="1"/>
        <end position="22"/>
    </location>
</feature>
<dbReference type="Proteomes" id="UP001500596">
    <property type="component" value="Unassembled WGS sequence"/>
</dbReference>
<sequence>MTDTVDMDPAGTAPATSRRREATRQKLLDAAAQVFAEEGLDAASVEAICERAGFTRGAFYSNFETKDELFLELAGRVARARVQSVRERVAMLERDGRLTDVATDALAVVQQVLDVSGDDRLAILLMSEIRIHALRDPRLGAAYLAQDAEMRESVAQIITDIAEAKLIRFRLPADEVARLMLTVWESESVRATMAGLDYAAVCRRTGEELARVAPLVIEV</sequence>
<protein>
    <submittedName>
        <fullName evidence="5">TetR/AcrR family transcriptional regulator</fullName>
    </submittedName>
</protein>
<dbReference type="Gene3D" id="1.10.357.10">
    <property type="entry name" value="Tetracycline Repressor, domain 2"/>
    <property type="match status" value="1"/>
</dbReference>